<dbReference type="PROSITE" id="PS51186">
    <property type="entry name" value="GNAT"/>
    <property type="match status" value="1"/>
</dbReference>
<evidence type="ECO:0000313" key="3">
    <source>
        <dbReference type="Proteomes" id="UP000470302"/>
    </source>
</evidence>
<dbReference type="SUPFAM" id="SSF55729">
    <property type="entry name" value="Acyl-CoA N-acyltransferases (Nat)"/>
    <property type="match status" value="1"/>
</dbReference>
<protein>
    <submittedName>
        <fullName evidence="2">GNAT family N-acetyltransferase</fullName>
    </submittedName>
</protein>
<name>A0A845FX51_9BURK</name>
<dbReference type="EMBL" id="WWCW01000017">
    <property type="protein sequence ID" value="MYM87103.1"/>
    <property type="molecule type" value="Genomic_DNA"/>
</dbReference>
<evidence type="ECO:0000259" key="1">
    <source>
        <dbReference type="PROSITE" id="PS51186"/>
    </source>
</evidence>
<feature type="domain" description="N-acetyltransferase" evidence="1">
    <location>
        <begin position="70"/>
        <end position="210"/>
    </location>
</feature>
<sequence length="210" mass="22147">MNLNLALIERWLTGRSLARGLSLPSNQSGGLCVEVGSAGEVRRHVFVDAGPALKACAAQIHAPRIFLKAAVVPDIMRAALPKRWTIEGPGYLMYGPAATPGAATLPPDYRVSVGVEHGGHIARVVHVSGELAASGRVAVHAGSAVFDQIVTEEGHRRLGLGSVVMQHLDAVAEKAGVVERLLVATEAGRALYERLGWTMLAPWSTAVLVD</sequence>
<proteinExistence type="predicted"/>
<dbReference type="InterPro" id="IPR000182">
    <property type="entry name" value="GNAT_dom"/>
</dbReference>
<dbReference type="Pfam" id="PF13508">
    <property type="entry name" value="Acetyltransf_7"/>
    <property type="match status" value="1"/>
</dbReference>
<accession>A0A845FX51</accession>
<gene>
    <name evidence="2" type="ORF">GTP91_07900</name>
</gene>
<dbReference type="InterPro" id="IPR016181">
    <property type="entry name" value="Acyl_CoA_acyltransferase"/>
</dbReference>
<reference evidence="2 3" key="1">
    <citation type="submission" date="2020-01" db="EMBL/GenBank/DDBJ databases">
        <title>Novel species isolated from a subtropical stream in China.</title>
        <authorList>
            <person name="Lu H."/>
        </authorList>
    </citation>
    <scope>NUCLEOTIDE SEQUENCE [LARGE SCALE GENOMIC DNA]</scope>
    <source>
        <strain evidence="2 3">FT82W</strain>
    </source>
</reference>
<dbReference type="RefSeq" id="WP_161096280.1">
    <property type="nucleotide sequence ID" value="NZ_WWCW01000017.1"/>
</dbReference>
<organism evidence="2 3">
    <name type="scientific">Duganella vulcania</name>
    <dbReference type="NCBI Taxonomy" id="2692166"/>
    <lineage>
        <taxon>Bacteria</taxon>
        <taxon>Pseudomonadati</taxon>
        <taxon>Pseudomonadota</taxon>
        <taxon>Betaproteobacteria</taxon>
        <taxon>Burkholderiales</taxon>
        <taxon>Oxalobacteraceae</taxon>
        <taxon>Telluria group</taxon>
        <taxon>Duganella</taxon>
    </lineage>
</organism>
<keyword evidence="2" id="KW-0808">Transferase</keyword>
<dbReference type="GO" id="GO:0016747">
    <property type="term" value="F:acyltransferase activity, transferring groups other than amino-acyl groups"/>
    <property type="evidence" value="ECO:0007669"/>
    <property type="project" value="InterPro"/>
</dbReference>
<dbReference type="Gene3D" id="3.40.630.30">
    <property type="match status" value="1"/>
</dbReference>
<evidence type="ECO:0000313" key="2">
    <source>
        <dbReference type="EMBL" id="MYM87103.1"/>
    </source>
</evidence>
<comment type="caution">
    <text evidence="2">The sequence shown here is derived from an EMBL/GenBank/DDBJ whole genome shotgun (WGS) entry which is preliminary data.</text>
</comment>
<dbReference type="AlphaFoldDB" id="A0A845FX51"/>
<dbReference type="Proteomes" id="UP000470302">
    <property type="component" value="Unassembled WGS sequence"/>
</dbReference>